<dbReference type="STRING" id="1936003.STSP2_03509"/>
<keyword evidence="4" id="KW-1185">Reference proteome</keyword>
<dbReference type="Proteomes" id="UP000189674">
    <property type="component" value="Chromosome"/>
</dbReference>
<dbReference type="OrthoDB" id="9804150at2"/>
<name>A0A1U9NQV2_9BACT</name>
<dbReference type="PANTHER" id="PTHR43267:SF1">
    <property type="entry name" value="TRNA THREONYLCARBAMOYLADENOSINE DEHYDRATASE"/>
    <property type="match status" value="1"/>
</dbReference>
<dbReference type="Gene3D" id="3.40.50.720">
    <property type="entry name" value="NAD(P)-binding Rossmann-like Domain"/>
    <property type="match status" value="1"/>
</dbReference>
<keyword evidence="3" id="KW-0548">Nucleotidyltransferase</keyword>
<proteinExistence type="predicted"/>
<protein>
    <submittedName>
        <fullName evidence="3">Molybdopterin-synthase adenylyltransferase</fullName>
        <ecNumber evidence="3">2.7.7.80</ecNumber>
    </submittedName>
</protein>
<dbReference type="EMBL" id="CP019791">
    <property type="protein sequence ID" value="AQT70303.1"/>
    <property type="molecule type" value="Genomic_DNA"/>
</dbReference>
<sequence length="265" mass="29139">MTQQNFHKRFARTARLVGPEGVKRLSSAHVAVIGLGAVGSYAVEALTRAGVGNLTLVDFDQITHSNMNRQLYALESTLGQPKSEIARRRVLDINPDCNVRALHTFIHHDTVRSVLEPRPDIVIDAIDSLNPKVELLTALHELAIPTVTSMGAALRTDPSAIRVAKLKKSYNCPLARLVRKRLRRRNIPLDFTCVYSTETTDNLPDHAIGSDRADEHDHSFRGRQRSTLGSLPTITGIFGLTAANTAIKMLAGETAQREPKARKTG</sequence>
<dbReference type="GO" id="GO:0008641">
    <property type="term" value="F:ubiquitin-like modifier activating enzyme activity"/>
    <property type="evidence" value="ECO:0007669"/>
    <property type="project" value="InterPro"/>
</dbReference>
<evidence type="ECO:0000259" key="2">
    <source>
        <dbReference type="Pfam" id="PF00899"/>
    </source>
</evidence>
<feature type="region of interest" description="Disordered" evidence="1">
    <location>
        <begin position="205"/>
        <end position="227"/>
    </location>
</feature>
<dbReference type="RefSeq" id="WP_146663902.1">
    <property type="nucleotide sequence ID" value="NZ_CP019791.1"/>
</dbReference>
<dbReference type="InterPro" id="IPR035985">
    <property type="entry name" value="Ubiquitin-activating_enz"/>
</dbReference>
<dbReference type="PANTHER" id="PTHR43267">
    <property type="entry name" value="TRNA THREONYLCARBAMOYLADENOSINE DEHYDRATASE"/>
    <property type="match status" value="1"/>
</dbReference>
<dbReference type="EC" id="2.7.7.80" evidence="3"/>
<dbReference type="AlphaFoldDB" id="A0A1U9NQV2"/>
<dbReference type="GO" id="GO:0061504">
    <property type="term" value="P:cyclic threonylcarbamoyladenosine biosynthetic process"/>
    <property type="evidence" value="ECO:0007669"/>
    <property type="project" value="TreeGrafter"/>
</dbReference>
<feature type="compositionally biased region" description="Basic and acidic residues" evidence="1">
    <location>
        <begin position="208"/>
        <end position="220"/>
    </location>
</feature>
<feature type="domain" description="THIF-type NAD/FAD binding fold" evidence="2">
    <location>
        <begin position="12"/>
        <end position="257"/>
    </location>
</feature>
<evidence type="ECO:0000313" key="4">
    <source>
        <dbReference type="Proteomes" id="UP000189674"/>
    </source>
</evidence>
<accession>A0A1U9NQV2</accession>
<dbReference type="InterPro" id="IPR000594">
    <property type="entry name" value="ThiF_NAD_FAD-bd"/>
</dbReference>
<dbReference type="SUPFAM" id="SSF69572">
    <property type="entry name" value="Activating enzymes of the ubiquitin-like proteins"/>
    <property type="match status" value="1"/>
</dbReference>
<dbReference type="Pfam" id="PF00899">
    <property type="entry name" value="ThiF"/>
    <property type="match status" value="1"/>
</dbReference>
<reference evidence="4" key="1">
    <citation type="submission" date="2017-02" db="EMBL/GenBank/DDBJ databases">
        <title>Comparative genomics and description of representatives of a novel lineage of planctomycetes thriving in anoxic sediments.</title>
        <authorList>
            <person name="Spring S."/>
            <person name="Bunk B."/>
            <person name="Sproer C."/>
        </authorList>
    </citation>
    <scope>NUCLEOTIDE SEQUENCE [LARGE SCALE GENOMIC DNA]</scope>
    <source>
        <strain evidence="4">ST-NAGAB-D1</strain>
    </source>
</reference>
<evidence type="ECO:0000313" key="3">
    <source>
        <dbReference type="EMBL" id="AQT70303.1"/>
    </source>
</evidence>
<gene>
    <name evidence="3" type="primary">moeB_2</name>
    <name evidence="3" type="ORF">STSP2_03509</name>
</gene>
<organism evidence="3 4">
    <name type="scientific">Anaerohalosphaera lusitana</name>
    <dbReference type="NCBI Taxonomy" id="1936003"/>
    <lineage>
        <taxon>Bacteria</taxon>
        <taxon>Pseudomonadati</taxon>
        <taxon>Planctomycetota</taxon>
        <taxon>Phycisphaerae</taxon>
        <taxon>Sedimentisphaerales</taxon>
        <taxon>Anaerohalosphaeraceae</taxon>
        <taxon>Anaerohalosphaera</taxon>
    </lineage>
</organism>
<dbReference type="KEGG" id="alus:STSP2_03509"/>
<evidence type="ECO:0000256" key="1">
    <source>
        <dbReference type="SAM" id="MobiDB-lite"/>
    </source>
</evidence>
<dbReference type="CDD" id="cd00755">
    <property type="entry name" value="YgdL_like"/>
    <property type="match status" value="1"/>
</dbReference>
<dbReference type="GO" id="GO:0061605">
    <property type="term" value="F:molybdopterin-synthase adenylyltransferase activity"/>
    <property type="evidence" value="ECO:0007669"/>
    <property type="project" value="UniProtKB-EC"/>
</dbReference>
<dbReference type="GO" id="GO:0061503">
    <property type="term" value="F:tRNA threonylcarbamoyladenosine dehydratase"/>
    <property type="evidence" value="ECO:0007669"/>
    <property type="project" value="TreeGrafter"/>
</dbReference>
<keyword evidence="3" id="KW-0808">Transferase</keyword>
<dbReference type="InterPro" id="IPR045886">
    <property type="entry name" value="ThiF/MoeB/HesA"/>
</dbReference>